<dbReference type="InParanoid" id="A0A6P8ZYL7"/>
<reference evidence="10" key="1">
    <citation type="submission" date="2025-08" db="UniProtKB">
        <authorList>
            <consortium name="RefSeq"/>
        </authorList>
    </citation>
    <scope>IDENTIFICATION</scope>
    <source>
        <tissue evidence="10">Total insect</tissue>
    </source>
</reference>
<comment type="subcellular location">
    <subcellularLocation>
        <location evidence="1">Cell membrane</location>
        <topology evidence="1">Multi-pass membrane protein</topology>
    </subcellularLocation>
</comment>
<dbReference type="Proteomes" id="UP000515158">
    <property type="component" value="Unplaced"/>
</dbReference>
<feature type="transmembrane region" description="Helical" evidence="7">
    <location>
        <begin position="90"/>
        <end position="111"/>
    </location>
</feature>
<keyword evidence="4 7" id="KW-0812">Transmembrane</keyword>
<name>A0A6P8ZYL7_THRPL</name>
<dbReference type="CDD" id="cd00637">
    <property type="entry name" value="7tm_classA_rhodopsin-like"/>
    <property type="match status" value="1"/>
</dbReference>
<dbReference type="InterPro" id="IPR017452">
    <property type="entry name" value="GPCR_Rhodpsn_7TM"/>
</dbReference>
<evidence type="ECO:0000256" key="3">
    <source>
        <dbReference type="ARBA" id="ARBA00022475"/>
    </source>
</evidence>
<evidence type="ECO:0000259" key="8">
    <source>
        <dbReference type="PROSITE" id="PS50262"/>
    </source>
</evidence>
<dbReference type="KEGG" id="tpal:117650971"/>
<evidence type="ECO:0000256" key="4">
    <source>
        <dbReference type="ARBA" id="ARBA00022692"/>
    </source>
</evidence>
<dbReference type="Pfam" id="PF00001">
    <property type="entry name" value="7tm_1"/>
    <property type="match status" value="1"/>
</dbReference>
<dbReference type="PROSITE" id="PS50262">
    <property type="entry name" value="G_PROTEIN_RECEP_F1_2"/>
    <property type="match status" value="1"/>
</dbReference>
<keyword evidence="5 7" id="KW-1133">Transmembrane helix</keyword>
<dbReference type="InterPro" id="IPR000276">
    <property type="entry name" value="GPCR_Rhodpsn"/>
</dbReference>
<feature type="domain" description="G-protein coupled receptors family 1 profile" evidence="8">
    <location>
        <begin position="33"/>
        <end position="276"/>
    </location>
</feature>
<sequence>MTGDDVAQEHDEARRQVVWIVVESALLLCILCGNTLTICAVVLGRRLARATSSQFVLSLAVSDLLVGLFLPYHMSFYWGNNLGASETACLLKFSCMVLAFCNSLFSLICISMDRYIYIMYPLHYTTRVTKRLAWTAIGLGWLYSMTIASVPLYWNNWATASSCELHEVMPVPFTMLILTPNFGLVWLAMFIVYWRIWREAASVRKRWGNHQGKPPDGKSIQVVLLVLGSFTVCWMPFFTVLVLQAVDGLHKCFSSTLYKGALALAMTNSGMNPLIYAWKNSEFMSAFTQLLRCRLPTTDPTRCGSIGQIALE</sequence>
<evidence type="ECO:0000256" key="6">
    <source>
        <dbReference type="ARBA" id="ARBA00023136"/>
    </source>
</evidence>
<evidence type="ECO:0000313" key="10">
    <source>
        <dbReference type="RefSeq" id="XP_034250538.1"/>
    </source>
</evidence>
<evidence type="ECO:0000256" key="1">
    <source>
        <dbReference type="ARBA" id="ARBA00004651"/>
    </source>
</evidence>
<dbReference type="FunCoup" id="A0A6P8ZYL7">
    <property type="interactions" value="56"/>
</dbReference>
<keyword evidence="6 7" id="KW-0472">Membrane</keyword>
<protein>
    <submittedName>
        <fullName evidence="10">Octopamine receptor 1-like</fullName>
    </submittedName>
</protein>
<gene>
    <name evidence="10" type="primary">LOC117650971</name>
</gene>
<dbReference type="GO" id="GO:0004930">
    <property type="term" value="F:G protein-coupled receptor activity"/>
    <property type="evidence" value="ECO:0007669"/>
    <property type="project" value="InterPro"/>
</dbReference>
<dbReference type="PANTHER" id="PTHR22750">
    <property type="entry name" value="G-PROTEIN COUPLED RECEPTOR"/>
    <property type="match status" value="1"/>
</dbReference>
<accession>A0A6P8ZYL7</accession>
<feature type="transmembrane region" description="Helical" evidence="7">
    <location>
        <begin position="55"/>
        <end position="78"/>
    </location>
</feature>
<feature type="transmembrane region" description="Helical" evidence="7">
    <location>
        <begin position="222"/>
        <end position="245"/>
    </location>
</feature>
<dbReference type="PRINTS" id="PR00237">
    <property type="entry name" value="GPCRRHODOPSN"/>
</dbReference>
<organism evidence="10">
    <name type="scientific">Thrips palmi</name>
    <name type="common">Melon thrips</name>
    <dbReference type="NCBI Taxonomy" id="161013"/>
    <lineage>
        <taxon>Eukaryota</taxon>
        <taxon>Metazoa</taxon>
        <taxon>Ecdysozoa</taxon>
        <taxon>Arthropoda</taxon>
        <taxon>Hexapoda</taxon>
        <taxon>Insecta</taxon>
        <taxon>Pterygota</taxon>
        <taxon>Neoptera</taxon>
        <taxon>Paraneoptera</taxon>
        <taxon>Thysanoptera</taxon>
        <taxon>Terebrantia</taxon>
        <taxon>Thripoidea</taxon>
        <taxon>Thripidae</taxon>
        <taxon>Thrips</taxon>
    </lineage>
</organism>
<keyword evidence="3" id="KW-1003">Cell membrane</keyword>
<dbReference type="RefSeq" id="XP_034250538.1">
    <property type="nucleotide sequence ID" value="XM_034394647.1"/>
</dbReference>
<evidence type="ECO:0000256" key="2">
    <source>
        <dbReference type="ARBA" id="ARBA00010663"/>
    </source>
</evidence>
<dbReference type="GeneID" id="117650971"/>
<dbReference type="SUPFAM" id="SSF81321">
    <property type="entry name" value="Family A G protein-coupled receptor-like"/>
    <property type="match status" value="1"/>
</dbReference>
<evidence type="ECO:0000256" key="7">
    <source>
        <dbReference type="SAM" id="Phobius"/>
    </source>
</evidence>
<evidence type="ECO:0000256" key="5">
    <source>
        <dbReference type="ARBA" id="ARBA00022989"/>
    </source>
</evidence>
<feature type="transmembrane region" description="Helical" evidence="7">
    <location>
        <begin position="174"/>
        <end position="196"/>
    </location>
</feature>
<evidence type="ECO:0000313" key="9">
    <source>
        <dbReference type="Proteomes" id="UP000515158"/>
    </source>
</evidence>
<feature type="transmembrane region" description="Helical" evidence="7">
    <location>
        <begin position="257"/>
        <end position="278"/>
    </location>
</feature>
<dbReference type="GO" id="GO:0005886">
    <property type="term" value="C:plasma membrane"/>
    <property type="evidence" value="ECO:0007669"/>
    <property type="project" value="UniProtKB-SubCell"/>
</dbReference>
<feature type="transmembrane region" description="Helical" evidence="7">
    <location>
        <begin position="132"/>
        <end position="154"/>
    </location>
</feature>
<dbReference type="OrthoDB" id="10042731at2759"/>
<dbReference type="Gene3D" id="1.20.1070.10">
    <property type="entry name" value="Rhodopsin 7-helix transmembrane proteins"/>
    <property type="match status" value="1"/>
</dbReference>
<keyword evidence="9" id="KW-1185">Reference proteome</keyword>
<dbReference type="AlphaFoldDB" id="A0A6P8ZYL7"/>
<proteinExistence type="inferred from homology"/>
<comment type="similarity">
    <text evidence="2">Belongs to the G-protein coupled receptor 1 family.</text>
</comment>
<feature type="transmembrane region" description="Helical" evidence="7">
    <location>
        <begin position="17"/>
        <end position="43"/>
    </location>
</feature>